<keyword evidence="1" id="KW-0808">Transferase</keyword>
<dbReference type="PROSITE" id="PS51186">
    <property type="entry name" value="GNAT"/>
    <property type="match status" value="1"/>
</dbReference>
<dbReference type="GO" id="GO:0016747">
    <property type="term" value="F:acyltransferase activity, transferring groups other than amino-acyl groups"/>
    <property type="evidence" value="ECO:0007669"/>
    <property type="project" value="InterPro"/>
</dbReference>
<dbReference type="Proteomes" id="UP000051568">
    <property type="component" value="Unassembled WGS sequence"/>
</dbReference>
<accession>A0A0R2IU24</accession>
<evidence type="ECO:0000313" key="5">
    <source>
        <dbReference type="Proteomes" id="UP000051568"/>
    </source>
</evidence>
<organism evidence="4 5">
    <name type="scientific">Pediococcus cellicola</name>
    <dbReference type="NCBI Taxonomy" id="319652"/>
    <lineage>
        <taxon>Bacteria</taxon>
        <taxon>Bacillati</taxon>
        <taxon>Bacillota</taxon>
        <taxon>Bacilli</taxon>
        <taxon>Lactobacillales</taxon>
        <taxon>Lactobacillaceae</taxon>
        <taxon>Pediococcus</taxon>
    </lineage>
</organism>
<dbReference type="PANTHER" id="PTHR43800:SF1">
    <property type="entry name" value="PEPTIDYL-LYSINE N-ACETYLTRANSFERASE YJAB"/>
    <property type="match status" value="1"/>
</dbReference>
<name>A0A0R2IU24_9LACO</name>
<dbReference type="InterPro" id="IPR016181">
    <property type="entry name" value="Acyl_CoA_acyltransferase"/>
</dbReference>
<comment type="caution">
    <text evidence="4">The sequence shown here is derived from an EMBL/GenBank/DDBJ whole genome shotgun (WGS) entry which is preliminary data.</text>
</comment>
<keyword evidence="5" id="KW-1185">Reference proteome</keyword>
<evidence type="ECO:0000313" key="4">
    <source>
        <dbReference type="EMBL" id="KRN67030.1"/>
    </source>
</evidence>
<keyword evidence="2" id="KW-0012">Acyltransferase</keyword>
<dbReference type="Gene3D" id="3.40.630.30">
    <property type="match status" value="1"/>
</dbReference>
<evidence type="ECO:0000259" key="3">
    <source>
        <dbReference type="PROSITE" id="PS51186"/>
    </source>
</evidence>
<dbReference type="PANTHER" id="PTHR43800">
    <property type="entry name" value="PEPTIDYL-LYSINE N-ACETYLTRANSFERASE YJAB"/>
    <property type="match status" value="1"/>
</dbReference>
<feature type="domain" description="N-acetyltransferase" evidence="3">
    <location>
        <begin position="1"/>
        <end position="145"/>
    </location>
</feature>
<evidence type="ECO:0000256" key="1">
    <source>
        <dbReference type="ARBA" id="ARBA00022679"/>
    </source>
</evidence>
<dbReference type="CDD" id="cd04301">
    <property type="entry name" value="NAT_SF"/>
    <property type="match status" value="1"/>
</dbReference>
<sequence>MKIQKVTQLTSDQLDQIMQIWLAGNLKAHNFVDPNYWQGNKALVRKLMQKATFLLAIDHEGIVGFLGLMDRYIAGLFVREDVQNQGIGTQLIEAAKKAVSPLTLDVYEKNDRAIKFYKSHGFAISETRTDPATKEVAFVMKTLEK</sequence>
<protein>
    <recommendedName>
        <fullName evidence="3">N-acetyltransferase domain-containing protein</fullName>
    </recommendedName>
</protein>
<dbReference type="RefSeq" id="WP_236699565.1">
    <property type="nucleotide sequence ID" value="NZ_BJVH01000004.1"/>
</dbReference>
<dbReference type="STRING" id="319652.IV80_GL001120"/>
<dbReference type="EMBL" id="JQBR01000003">
    <property type="protein sequence ID" value="KRN67030.1"/>
    <property type="molecule type" value="Genomic_DNA"/>
</dbReference>
<evidence type="ECO:0000256" key="2">
    <source>
        <dbReference type="ARBA" id="ARBA00023315"/>
    </source>
</evidence>
<proteinExistence type="predicted"/>
<dbReference type="PATRIC" id="fig|319652.3.peg.1130"/>
<dbReference type="SUPFAM" id="SSF55729">
    <property type="entry name" value="Acyl-CoA N-acyltransferases (Nat)"/>
    <property type="match status" value="1"/>
</dbReference>
<dbReference type="AlphaFoldDB" id="A0A0R2IU24"/>
<dbReference type="InterPro" id="IPR000182">
    <property type="entry name" value="GNAT_dom"/>
</dbReference>
<gene>
    <name evidence="4" type="ORF">IV80_GL001120</name>
</gene>
<reference evidence="4 5" key="1">
    <citation type="journal article" date="2015" name="Genome Announc.">
        <title>Expanding the biotechnology potential of lactobacilli through comparative genomics of 213 strains and associated genera.</title>
        <authorList>
            <person name="Sun Z."/>
            <person name="Harris H.M."/>
            <person name="McCann A."/>
            <person name="Guo C."/>
            <person name="Argimon S."/>
            <person name="Zhang W."/>
            <person name="Yang X."/>
            <person name="Jeffery I.B."/>
            <person name="Cooney J.C."/>
            <person name="Kagawa T.F."/>
            <person name="Liu W."/>
            <person name="Song Y."/>
            <person name="Salvetti E."/>
            <person name="Wrobel A."/>
            <person name="Rasinkangas P."/>
            <person name="Parkhill J."/>
            <person name="Rea M.C."/>
            <person name="O'Sullivan O."/>
            <person name="Ritari J."/>
            <person name="Douillard F.P."/>
            <person name="Paul Ross R."/>
            <person name="Yang R."/>
            <person name="Briner A.E."/>
            <person name="Felis G.E."/>
            <person name="de Vos W.M."/>
            <person name="Barrangou R."/>
            <person name="Klaenhammer T.R."/>
            <person name="Caufield P.W."/>
            <person name="Cui Y."/>
            <person name="Zhang H."/>
            <person name="O'Toole P.W."/>
        </authorList>
    </citation>
    <scope>NUCLEOTIDE SEQUENCE [LARGE SCALE GENOMIC DNA]</scope>
    <source>
        <strain evidence="4 5">DSM 17757</strain>
    </source>
</reference>
<dbReference type="Pfam" id="PF13508">
    <property type="entry name" value="Acetyltransf_7"/>
    <property type="match status" value="1"/>
</dbReference>